<dbReference type="KEGG" id="cmv:CMUST_05755"/>
<dbReference type="AlphaFoldDB" id="A0A0G3H2X6"/>
<keyword evidence="2" id="KW-0560">Oxidoreductase</keyword>
<evidence type="ECO:0000259" key="1">
    <source>
        <dbReference type="Pfam" id="PF03992"/>
    </source>
</evidence>
<evidence type="ECO:0000313" key="3">
    <source>
        <dbReference type="Proteomes" id="UP000035199"/>
    </source>
</evidence>
<dbReference type="InterPro" id="IPR007138">
    <property type="entry name" value="ABM_dom"/>
</dbReference>
<sequence>MEKMVTLTGQLICANQAELALVEELLPEHISLTRTENGCVSFDVVQTTNPLVWDVSEVFVDSDALAAHQKRAAESRWGQATNRIERRYLVTEN</sequence>
<keyword evidence="3" id="KW-1185">Reference proteome</keyword>
<protein>
    <submittedName>
        <fullName evidence="2">Antibiotic biosynthesis monooxygenase</fullName>
    </submittedName>
</protein>
<dbReference type="PATRIC" id="fig|571915.4.peg.1222"/>
<dbReference type="EMBL" id="CP011542">
    <property type="protein sequence ID" value="AKK05487.1"/>
    <property type="molecule type" value="Genomic_DNA"/>
</dbReference>
<gene>
    <name evidence="2" type="ORF">CMUST_05755</name>
</gene>
<dbReference type="Gene3D" id="3.30.70.100">
    <property type="match status" value="1"/>
</dbReference>
<reference evidence="2 3" key="1">
    <citation type="journal article" date="2015" name="Genome Announc.">
        <title>Complete Genome Sequence of the Type Strain Corynebacterium mustelae DSM 45274, Isolated from Various Tissues of a Male Ferret with Lethal Sepsis.</title>
        <authorList>
            <person name="Ruckert C."/>
            <person name="Eimer J."/>
            <person name="Winkler A."/>
            <person name="Tauch A."/>
        </authorList>
    </citation>
    <scope>NUCLEOTIDE SEQUENCE [LARGE SCALE GENOMIC DNA]</scope>
    <source>
        <strain evidence="2 3">DSM 45274</strain>
    </source>
</reference>
<keyword evidence="2" id="KW-0503">Monooxygenase</keyword>
<reference evidence="3" key="2">
    <citation type="submission" date="2015-05" db="EMBL/GenBank/DDBJ databases">
        <title>Complete genome sequence of Corynebacterium mustelae DSM 45274, isolated from various tissues of a male ferret with lethal sepsis.</title>
        <authorList>
            <person name="Ruckert C."/>
            <person name="Albersmeier A."/>
            <person name="Winkler A."/>
            <person name="Tauch A."/>
        </authorList>
    </citation>
    <scope>NUCLEOTIDE SEQUENCE [LARGE SCALE GENOMIC DNA]</scope>
    <source>
        <strain evidence="3">DSM 45274</strain>
    </source>
</reference>
<dbReference type="InterPro" id="IPR011008">
    <property type="entry name" value="Dimeric_a/b-barrel"/>
</dbReference>
<proteinExistence type="predicted"/>
<dbReference type="Pfam" id="PF03992">
    <property type="entry name" value="ABM"/>
    <property type="match status" value="1"/>
</dbReference>
<organism evidence="2 3">
    <name type="scientific">Corynebacterium mustelae</name>
    <dbReference type="NCBI Taxonomy" id="571915"/>
    <lineage>
        <taxon>Bacteria</taxon>
        <taxon>Bacillati</taxon>
        <taxon>Actinomycetota</taxon>
        <taxon>Actinomycetes</taxon>
        <taxon>Mycobacteriales</taxon>
        <taxon>Corynebacteriaceae</taxon>
        <taxon>Corynebacterium</taxon>
    </lineage>
</organism>
<dbReference type="RefSeq" id="WP_201779226.1">
    <property type="nucleotide sequence ID" value="NZ_CP011542.1"/>
</dbReference>
<evidence type="ECO:0000313" key="2">
    <source>
        <dbReference type="EMBL" id="AKK05487.1"/>
    </source>
</evidence>
<name>A0A0G3H2X6_9CORY</name>
<dbReference type="Proteomes" id="UP000035199">
    <property type="component" value="Chromosome"/>
</dbReference>
<feature type="domain" description="ABM" evidence="1">
    <location>
        <begin position="18"/>
        <end position="73"/>
    </location>
</feature>
<accession>A0A0G3H2X6</accession>
<dbReference type="GO" id="GO:0004497">
    <property type="term" value="F:monooxygenase activity"/>
    <property type="evidence" value="ECO:0007669"/>
    <property type="project" value="UniProtKB-KW"/>
</dbReference>
<dbReference type="SUPFAM" id="SSF54909">
    <property type="entry name" value="Dimeric alpha+beta barrel"/>
    <property type="match status" value="1"/>
</dbReference>